<dbReference type="EMBL" id="SDMK01000002">
    <property type="protein sequence ID" value="RXS95720.1"/>
    <property type="molecule type" value="Genomic_DNA"/>
</dbReference>
<dbReference type="GO" id="GO:0016787">
    <property type="term" value="F:hydrolase activity"/>
    <property type="evidence" value="ECO:0007669"/>
    <property type="project" value="UniProtKB-KW"/>
</dbReference>
<dbReference type="AlphaFoldDB" id="A0A4V1NVG8"/>
<organism evidence="2 3">
    <name type="scientific">Silvibacterium dinghuense</name>
    <dbReference type="NCBI Taxonomy" id="1560006"/>
    <lineage>
        <taxon>Bacteria</taxon>
        <taxon>Pseudomonadati</taxon>
        <taxon>Acidobacteriota</taxon>
        <taxon>Terriglobia</taxon>
        <taxon>Terriglobales</taxon>
        <taxon>Acidobacteriaceae</taxon>
        <taxon>Silvibacterium</taxon>
    </lineage>
</organism>
<proteinExistence type="predicted"/>
<reference evidence="2 3" key="1">
    <citation type="journal article" date="2016" name="Int. J. Syst. Evol. Microbiol.">
        <title>Acidipila dinghuensis sp. nov., an acidobacterium isolated from forest soil.</title>
        <authorList>
            <person name="Jiang Y.W."/>
            <person name="Wang J."/>
            <person name="Chen M.H."/>
            <person name="Lv Y.Y."/>
            <person name="Qiu L.H."/>
        </authorList>
    </citation>
    <scope>NUCLEOTIDE SEQUENCE [LARGE SCALE GENOMIC DNA]</scope>
    <source>
        <strain evidence="2 3">DHOF10</strain>
    </source>
</reference>
<gene>
    <name evidence="2" type="ORF">ESZ00_10625</name>
</gene>
<protein>
    <submittedName>
        <fullName evidence="2">Alpha/beta hydrolase</fullName>
    </submittedName>
</protein>
<keyword evidence="3" id="KW-1185">Reference proteome</keyword>
<dbReference type="Proteomes" id="UP000290253">
    <property type="component" value="Unassembled WGS sequence"/>
</dbReference>
<feature type="domain" description="KANL3/Tex30 alpha/beta hydrolase-like" evidence="1">
    <location>
        <begin position="46"/>
        <end position="201"/>
    </location>
</feature>
<evidence type="ECO:0000313" key="2">
    <source>
        <dbReference type="EMBL" id="RXS95720.1"/>
    </source>
</evidence>
<dbReference type="Gene3D" id="3.40.50.1820">
    <property type="entry name" value="alpha/beta hydrolase"/>
    <property type="match status" value="1"/>
</dbReference>
<dbReference type="InterPro" id="IPR029058">
    <property type="entry name" value="AB_hydrolase_fold"/>
</dbReference>
<accession>A0A4V1NVG8</accession>
<keyword evidence="2" id="KW-0378">Hydrolase</keyword>
<dbReference type="SUPFAM" id="SSF53474">
    <property type="entry name" value="alpha/beta-Hydrolases"/>
    <property type="match status" value="1"/>
</dbReference>
<name>A0A4V1NVG8_9BACT</name>
<evidence type="ECO:0000259" key="1">
    <source>
        <dbReference type="Pfam" id="PF20408"/>
    </source>
</evidence>
<sequence length="224" mass="24062">MKSSPSFSVVTIDDLRGPAGRLEALLNPGVPDAPYAVLLCHPHPLGGGTMHNKVVYHAMKAFQSLGLPVLRFNFRGTGLSEGTHDYGQGEQDDARAALDWLERRYGLPILFAGFSFGSYVGSRACCGDARVKGAVLLGAPAHAEGRDYDFGFLSTCTIPKLFISGTRDQYGPVDTIQSVVAHAAPPSELVLVEGADHFFVGRLDEVQHAIIGWTRSHFLDAALP</sequence>
<dbReference type="InterPro" id="IPR046879">
    <property type="entry name" value="KANL3/Tex30_Abhydrolase"/>
</dbReference>
<dbReference type="Pfam" id="PF20408">
    <property type="entry name" value="Abhydrolase_11"/>
    <property type="match status" value="1"/>
</dbReference>
<dbReference type="PANTHER" id="PTHR42103">
    <property type="entry name" value="ALPHA/BETA-HYDROLASES SUPERFAMILY PROTEIN"/>
    <property type="match status" value="1"/>
</dbReference>
<dbReference type="PANTHER" id="PTHR42103:SF2">
    <property type="entry name" value="AB HYDROLASE-1 DOMAIN-CONTAINING PROTEIN"/>
    <property type="match status" value="1"/>
</dbReference>
<comment type="caution">
    <text evidence="2">The sequence shown here is derived from an EMBL/GenBank/DDBJ whole genome shotgun (WGS) entry which is preliminary data.</text>
</comment>
<dbReference type="OrthoDB" id="9800435at2"/>
<evidence type="ECO:0000313" key="3">
    <source>
        <dbReference type="Proteomes" id="UP000290253"/>
    </source>
</evidence>